<dbReference type="EMBL" id="JASJOS010000006">
    <property type="protein sequence ID" value="MDJ1481822.1"/>
    <property type="molecule type" value="Genomic_DNA"/>
</dbReference>
<dbReference type="Gene3D" id="6.10.140.1990">
    <property type="match status" value="1"/>
</dbReference>
<protein>
    <submittedName>
        <fullName evidence="9">HlyD family secretion protein</fullName>
    </submittedName>
</protein>
<dbReference type="PANTHER" id="PTHR30386:SF26">
    <property type="entry name" value="TRANSPORT PROTEIN COMB"/>
    <property type="match status" value="1"/>
</dbReference>
<dbReference type="GO" id="GO:1990961">
    <property type="term" value="P:xenobiotic detoxification by transmembrane export across the plasma membrane"/>
    <property type="evidence" value="ECO:0007669"/>
    <property type="project" value="InterPro"/>
</dbReference>
<evidence type="ECO:0000259" key="7">
    <source>
        <dbReference type="Pfam" id="PF25917"/>
    </source>
</evidence>
<comment type="caution">
    <text evidence="9">The sequence shown here is derived from an EMBL/GenBank/DDBJ whole genome shotgun (WGS) entry which is preliminary data.</text>
</comment>
<dbReference type="InterPro" id="IPR050739">
    <property type="entry name" value="MFP"/>
</dbReference>
<keyword evidence="2 6" id="KW-0812">Transmembrane</keyword>
<sequence length="352" mass="39959">MKNQKISYTRTDVIITKITTWISVIIIIALLIWGIITFWQLWHYEETNDAQIEEYVNPINSRVTGYVKEIRYEENQDVKEGDTLVIIEDNEYKIHKEEAEAALANAEAQIEVLDRSIETAATNAQVNQSQITAAQARLWKSEQEFTRYKKLLDAESVTQQQFETIQTNLDVARADYQTLQNSYKASLAKVNDIKAQKAVALTEIQRRKATLDKSLLDMSYTAIVAPYDGKIGRRTIQKGQLIQTGQTLAFLVDQEEGKWVVANFKETQIKNMHIGQEVEIETDAFPGEKFHGKIESLSPATGSRFSLLPPDNATGNFVKIVQRIPVRIKLTDTPNKIQNLRAGMNAIVLITK</sequence>
<evidence type="ECO:0000256" key="6">
    <source>
        <dbReference type="SAM" id="Phobius"/>
    </source>
</evidence>
<evidence type="ECO:0000259" key="8">
    <source>
        <dbReference type="Pfam" id="PF25954"/>
    </source>
</evidence>
<dbReference type="InterPro" id="IPR058792">
    <property type="entry name" value="Beta-barrel_RND_2"/>
</dbReference>
<dbReference type="GO" id="GO:0019898">
    <property type="term" value="C:extrinsic component of membrane"/>
    <property type="evidence" value="ECO:0007669"/>
    <property type="project" value="InterPro"/>
</dbReference>
<dbReference type="Proteomes" id="UP001241110">
    <property type="component" value="Unassembled WGS sequence"/>
</dbReference>
<proteinExistence type="predicted"/>
<accession>A0AAE3QM16</accession>
<dbReference type="InterPro" id="IPR030190">
    <property type="entry name" value="MacA_alpha-hairpin_sf"/>
</dbReference>
<comment type="subcellular location">
    <subcellularLocation>
        <location evidence="1">Membrane</location>
        <topology evidence="1">Single-pass membrane protein</topology>
    </subcellularLocation>
</comment>
<evidence type="ECO:0000313" key="9">
    <source>
        <dbReference type="EMBL" id="MDJ1481822.1"/>
    </source>
</evidence>
<name>A0AAE3QM16_9BACT</name>
<evidence type="ECO:0000256" key="2">
    <source>
        <dbReference type="ARBA" id="ARBA00022692"/>
    </source>
</evidence>
<keyword evidence="3 6" id="KW-1133">Transmembrane helix</keyword>
<feature type="transmembrane region" description="Helical" evidence="6">
    <location>
        <begin position="21"/>
        <end position="42"/>
    </location>
</feature>
<gene>
    <name evidence="9" type="ORF">QNI16_15080</name>
</gene>
<dbReference type="Pfam" id="PF25954">
    <property type="entry name" value="Beta-barrel_RND_2"/>
    <property type="match status" value="1"/>
</dbReference>
<evidence type="ECO:0000256" key="3">
    <source>
        <dbReference type="ARBA" id="ARBA00022989"/>
    </source>
</evidence>
<dbReference type="Gene3D" id="2.40.30.170">
    <property type="match status" value="1"/>
</dbReference>
<organism evidence="9 10">
    <name type="scientific">Xanthocytophaga flava</name>
    <dbReference type="NCBI Taxonomy" id="3048013"/>
    <lineage>
        <taxon>Bacteria</taxon>
        <taxon>Pseudomonadati</taxon>
        <taxon>Bacteroidota</taxon>
        <taxon>Cytophagia</taxon>
        <taxon>Cytophagales</taxon>
        <taxon>Rhodocytophagaceae</taxon>
        <taxon>Xanthocytophaga</taxon>
    </lineage>
</organism>
<dbReference type="Gene3D" id="1.10.287.470">
    <property type="entry name" value="Helix hairpin bin"/>
    <property type="match status" value="1"/>
</dbReference>
<dbReference type="RefSeq" id="WP_313980128.1">
    <property type="nucleotide sequence ID" value="NZ_JASJOS010000006.1"/>
</dbReference>
<keyword evidence="5" id="KW-0175">Coiled coil</keyword>
<reference evidence="9" key="1">
    <citation type="submission" date="2023-05" db="EMBL/GenBank/DDBJ databases">
        <authorList>
            <person name="Zhang X."/>
        </authorList>
    </citation>
    <scope>NUCLEOTIDE SEQUENCE</scope>
    <source>
        <strain evidence="9">YF14B1</strain>
    </source>
</reference>
<dbReference type="GO" id="GO:1990195">
    <property type="term" value="C:macrolide transmembrane transporter complex"/>
    <property type="evidence" value="ECO:0007669"/>
    <property type="project" value="InterPro"/>
</dbReference>
<dbReference type="PANTHER" id="PTHR30386">
    <property type="entry name" value="MEMBRANE FUSION SUBUNIT OF EMRAB-TOLC MULTIDRUG EFFLUX PUMP"/>
    <property type="match status" value="1"/>
</dbReference>
<evidence type="ECO:0000256" key="5">
    <source>
        <dbReference type="SAM" id="Coils"/>
    </source>
</evidence>
<evidence type="ECO:0000313" key="10">
    <source>
        <dbReference type="Proteomes" id="UP001241110"/>
    </source>
</evidence>
<evidence type="ECO:0000256" key="4">
    <source>
        <dbReference type="ARBA" id="ARBA00023136"/>
    </source>
</evidence>
<dbReference type="SUPFAM" id="SSF111369">
    <property type="entry name" value="HlyD-like secretion proteins"/>
    <property type="match status" value="2"/>
</dbReference>
<feature type="coiled-coil region" evidence="5">
    <location>
        <begin position="89"/>
        <end position="123"/>
    </location>
</feature>
<evidence type="ECO:0000256" key="1">
    <source>
        <dbReference type="ARBA" id="ARBA00004167"/>
    </source>
</evidence>
<dbReference type="Gene3D" id="2.40.50.100">
    <property type="match status" value="1"/>
</dbReference>
<keyword evidence="4 6" id="KW-0472">Membrane</keyword>
<dbReference type="Pfam" id="PF25917">
    <property type="entry name" value="BSH_RND"/>
    <property type="match status" value="1"/>
</dbReference>
<dbReference type="InterPro" id="IPR058625">
    <property type="entry name" value="MdtA-like_BSH"/>
</dbReference>
<feature type="domain" description="CusB-like beta-barrel" evidence="8">
    <location>
        <begin position="259"/>
        <end position="300"/>
    </location>
</feature>
<dbReference type="AlphaFoldDB" id="A0AAE3QM16"/>
<feature type="domain" description="Multidrug resistance protein MdtA-like barrel-sandwich hybrid" evidence="7">
    <location>
        <begin position="59"/>
        <end position="254"/>
    </location>
</feature>